<gene>
    <name evidence="1" type="ORF">CLIB1444_11S02564</name>
</gene>
<comment type="caution">
    <text evidence="1">The sequence shown here is derived from an EMBL/GenBank/DDBJ whole genome shotgun (WGS) entry which is preliminary data.</text>
</comment>
<protein>
    <submittedName>
        <fullName evidence="1">Structural protein Mdm1p</fullName>
    </submittedName>
</protein>
<sequence>MSRVVNYTRPNANNIGLCLLGGLAIHILIGFKRFFFYSGVSIGTILVFIVAITYYIFAYNFPKQQESSTKTHFKFLDNHEWQDEVAKLSIDTETLTKPIFEESFLISETLDEFINLILQEFIDSWYGRIIKDTLFQDSIRIELKHVFLQLKVRLGNMDIAKFLVSKLVPIINDHLSDYLRAEERVQAKINNNKGGIEPIDHDIDVARQYRRGKIHQGVTITKNEVTNINEKKYLRSLIGQILPFLLSDKENTNEVGLTLVREILSCTVLSNIIQMTGEGDFYNLLIIKLIGDRLKRQDQVKKLREALDEHTKKDYDGMKEYMITEDMDVISFNNCLDKINEITDIDDLKQLRLYFSLQMVNKTDDTLKTRIKEAQNRVESKISDIQRSEKASLTTVLHDTKLLAEFKRFLKNKRNLDILEFYLAVEKLKAPLTLDNDKLSLSLGFSNSDEIRDISQKLKSIDLKDRDYSVINRYINCKDLLEKTVLYQQAQTTLFDIQSEVLTTLQIEFDAFSNTNEYLEIINKEKEKQEISPIVIQAVEDAFTQIMNNNDDKLYEPDKKLSTIDLKKDLFGETSTLFSDQTRYSKLFEDLSDESGTDSDSINDDNLANSIDLENSIELNDENDERLDQSLVLAAPGNLKLTEEIGKLTDDINRLTEQQNIVISLIKKAEITKNLSELKILRNSKVSLEKEINNKELQKQQYIVQENDNSLFGRSRVSCQSYIIGNENGKEFILYIIEVQRFSNDDPSNNTAGWIIARRFSQFFKLHEYLKNRYPKVANLKFPRKTMFKLHQRQIIEQRRIALEEYLKEVIQIPEVCSDKAFRSFLSSETFNLRKNQGFDDNLTTKKESITKIFNGFKKTESTESKAPNNENLKEMEKELKSFDEKELFIKPVIDILITIFKLKNSKNWLRGRALIVILQQIFGTTIERKLYDQIKQLTQEEKLLDILILLKNIVFPNGKFKDPPIIRSNYEKATTKEESSIFLNNFMDETFTTIFGTSNTRFANGLIFNVLQNDFLLKHLIFEIFDELINELFPELSID</sequence>
<evidence type="ECO:0000313" key="1">
    <source>
        <dbReference type="EMBL" id="CAH6722850.1"/>
    </source>
</evidence>
<dbReference type="Proteomes" id="UP001152531">
    <property type="component" value="Unassembled WGS sequence"/>
</dbReference>
<reference evidence="1" key="1">
    <citation type="submission" date="2022-06" db="EMBL/GenBank/DDBJ databases">
        <authorList>
            <person name="Legras J.-L."/>
            <person name="Devillers H."/>
            <person name="Grondin C."/>
        </authorList>
    </citation>
    <scope>NUCLEOTIDE SEQUENCE</scope>
    <source>
        <strain evidence="1">CLIB 1444</strain>
    </source>
</reference>
<keyword evidence="2" id="KW-1185">Reference proteome</keyword>
<name>A0ACA9YD58_9ASCO</name>
<accession>A0ACA9YD58</accession>
<proteinExistence type="predicted"/>
<evidence type="ECO:0000313" key="2">
    <source>
        <dbReference type="Proteomes" id="UP001152531"/>
    </source>
</evidence>
<organism evidence="1 2">
    <name type="scientific">[Candida] jaroonii</name>
    <dbReference type="NCBI Taxonomy" id="467808"/>
    <lineage>
        <taxon>Eukaryota</taxon>
        <taxon>Fungi</taxon>
        <taxon>Dikarya</taxon>
        <taxon>Ascomycota</taxon>
        <taxon>Saccharomycotina</taxon>
        <taxon>Pichiomycetes</taxon>
        <taxon>Debaryomycetaceae</taxon>
        <taxon>Yamadazyma</taxon>
    </lineage>
</organism>
<dbReference type="EMBL" id="CALSDN010000011">
    <property type="protein sequence ID" value="CAH6722850.1"/>
    <property type="molecule type" value="Genomic_DNA"/>
</dbReference>